<feature type="domain" description="HTH lysR-type" evidence="5">
    <location>
        <begin position="3"/>
        <end position="60"/>
    </location>
</feature>
<proteinExistence type="inferred from homology"/>
<dbReference type="Gene3D" id="3.40.190.10">
    <property type="entry name" value="Periplasmic binding protein-like II"/>
    <property type="match status" value="2"/>
</dbReference>
<dbReference type="CDD" id="cd08414">
    <property type="entry name" value="PBP2_LTTR_aromatics_like"/>
    <property type="match status" value="1"/>
</dbReference>
<evidence type="ECO:0000256" key="2">
    <source>
        <dbReference type="ARBA" id="ARBA00023015"/>
    </source>
</evidence>
<evidence type="ECO:0000256" key="4">
    <source>
        <dbReference type="ARBA" id="ARBA00023163"/>
    </source>
</evidence>
<dbReference type="InterPro" id="IPR000847">
    <property type="entry name" value="LysR_HTH_N"/>
</dbReference>
<dbReference type="Proteomes" id="UP001521209">
    <property type="component" value="Unassembled WGS sequence"/>
</dbReference>
<comment type="similarity">
    <text evidence="1">Belongs to the LysR transcriptional regulatory family.</text>
</comment>
<dbReference type="Pfam" id="PF00126">
    <property type="entry name" value="HTH_1"/>
    <property type="match status" value="1"/>
</dbReference>
<dbReference type="Pfam" id="PF03466">
    <property type="entry name" value="LysR_substrate"/>
    <property type="match status" value="1"/>
</dbReference>
<accession>A0ABS9E147</accession>
<keyword evidence="3" id="KW-0238">DNA-binding</keyword>
<evidence type="ECO:0000313" key="6">
    <source>
        <dbReference type="EMBL" id="MCF3947309.1"/>
    </source>
</evidence>
<keyword evidence="4" id="KW-0804">Transcription</keyword>
<evidence type="ECO:0000313" key="7">
    <source>
        <dbReference type="Proteomes" id="UP001521209"/>
    </source>
</evidence>
<keyword evidence="2" id="KW-0805">Transcription regulation</keyword>
<dbReference type="InterPro" id="IPR005119">
    <property type="entry name" value="LysR_subst-bd"/>
</dbReference>
<evidence type="ECO:0000259" key="5">
    <source>
        <dbReference type="PROSITE" id="PS50931"/>
    </source>
</evidence>
<gene>
    <name evidence="6" type="ORF">L2A60_11545</name>
</gene>
<reference evidence="6 7" key="1">
    <citation type="submission" date="2022-01" db="EMBL/GenBank/DDBJ databases">
        <authorList>
            <person name="Won M."/>
            <person name="Kim S.-J."/>
            <person name="Kwon S.-W."/>
        </authorList>
    </citation>
    <scope>NUCLEOTIDE SEQUENCE [LARGE SCALE GENOMIC DNA]</scope>
    <source>
        <strain evidence="6 7">KCTC 23505</strain>
    </source>
</reference>
<sequence>MDVELRDLKWAIIASQHRSLRRAAQVLNIRQSTLSRRIRDLELRIGAELFERTNGGTHPTLIGREFLDIAQRVIEETAAAFTRFKAMSNGQAGRLTIGIYVSLATGNLKATLVEYHRRFPNVDVHTVDGTHDRLLCNMISSTVDVAIMTTYYPGWDDHKLPLWSERVIAALPERHRLAEKSMLQWTDLAGESILVQQRGAGQEMQRLLAIKLDPIGVQRLLNQDVGIDRLMSLVSAGFGICLILEGAIGARYDGVVYREIHDQDGPARFNFAAYWRETNNNPTLRPFLDILRERYPDLSATAEIR</sequence>
<dbReference type="PANTHER" id="PTHR30346:SF0">
    <property type="entry name" value="HCA OPERON TRANSCRIPTIONAL ACTIVATOR HCAR"/>
    <property type="match status" value="1"/>
</dbReference>
<dbReference type="InterPro" id="IPR036388">
    <property type="entry name" value="WH-like_DNA-bd_sf"/>
</dbReference>
<comment type="caution">
    <text evidence="6">The sequence shown here is derived from an EMBL/GenBank/DDBJ whole genome shotgun (WGS) entry which is preliminary data.</text>
</comment>
<keyword evidence="7" id="KW-1185">Reference proteome</keyword>
<organism evidence="6 7">
    <name type="scientific">Acidiphilium iwatense</name>
    <dbReference type="NCBI Taxonomy" id="768198"/>
    <lineage>
        <taxon>Bacteria</taxon>
        <taxon>Pseudomonadati</taxon>
        <taxon>Pseudomonadota</taxon>
        <taxon>Alphaproteobacteria</taxon>
        <taxon>Acetobacterales</taxon>
        <taxon>Acidocellaceae</taxon>
        <taxon>Acidiphilium</taxon>
    </lineage>
</organism>
<dbReference type="RefSeq" id="WP_235704534.1">
    <property type="nucleotide sequence ID" value="NZ_JAKGBZ010000021.1"/>
</dbReference>
<dbReference type="EMBL" id="JAKGBZ010000021">
    <property type="protein sequence ID" value="MCF3947309.1"/>
    <property type="molecule type" value="Genomic_DNA"/>
</dbReference>
<evidence type="ECO:0000256" key="1">
    <source>
        <dbReference type="ARBA" id="ARBA00009437"/>
    </source>
</evidence>
<name>A0ABS9E147_9PROT</name>
<dbReference type="Gene3D" id="1.10.10.10">
    <property type="entry name" value="Winged helix-like DNA-binding domain superfamily/Winged helix DNA-binding domain"/>
    <property type="match status" value="1"/>
</dbReference>
<protein>
    <submittedName>
        <fullName evidence="6">LysR family transcriptional regulator</fullName>
    </submittedName>
</protein>
<evidence type="ECO:0000256" key="3">
    <source>
        <dbReference type="ARBA" id="ARBA00023125"/>
    </source>
</evidence>
<dbReference type="PRINTS" id="PR00039">
    <property type="entry name" value="HTHLYSR"/>
</dbReference>
<dbReference type="SUPFAM" id="SSF46785">
    <property type="entry name" value="Winged helix' DNA-binding domain"/>
    <property type="match status" value="1"/>
</dbReference>
<dbReference type="PANTHER" id="PTHR30346">
    <property type="entry name" value="TRANSCRIPTIONAL DUAL REGULATOR HCAR-RELATED"/>
    <property type="match status" value="1"/>
</dbReference>
<dbReference type="SUPFAM" id="SSF53850">
    <property type="entry name" value="Periplasmic binding protein-like II"/>
    <property type="match status" value="1"/>
</dbReference>
<dbReference type="PROSITE" id="PS50931">
    <property type="entry name" value="HTH_LYSR"/>
    <property type="match status" value="1"/>
</dbReference>
<dbReference type="InterPro" id="IPR036390">
    <property type="entry name" value="WH_DNA-bd_sf"/>
</dbReference>